<dbReference type="CDD" id="cd14119">
    <property type="entry name" value="STKc_LKB1"/>
    <property type="match status" value="1"/>
</dbReference>
<comment type="cofactor">
    <cofactor evidence="1">
        <name>Mn(2+)</name>
        <dbReference type="ChEBI" id="CHEBI:29035"/>
    </cofactor>
</comment>
<dbReference type="PANTHER" id="PTHR24346:SF94">
    <property type="entry name" value="NON-SPECIFIC SERINE_THREONINE PROTEIN KINASE"/>
    <property type="match status" value="1"/>
</dbReference>
<dbReference type="GO" id="GO:0006974">
    <property type="term" value="P:DNA damage response"/>
    <property type="evidence" value="ECO:0007669"/>
    <property type="project" value="UniProtKB-KW"/>
</dbReference>
<proteinExistence type="inferred from homology"/>
<keyword evidence="14" id="KW-0227">DNA damage</keyword>
<dbReference type="InterPro" id="IPR000719">
    <property type="entry name" value="Prot_kinase_dom"/>
</dbReference>
<evidence type="ECO:0000256" key="5">
    <source>
        <dbReference type="ARBA" id="ARBA00009985"/>
    </source>
</evidence>
<dbReference type="EMBL" id="OU963862">
    <property type="protein sequence ID" value="CAH0381994.1"/>
    <property type="molecule type" value="Genomic_DNA"/>
</dbReference>
<evidence type="ECO:0000256" key="11">
    <source>
        <dbReference type="ARBA" id="ARBA00022703"/>
    </source>
</evidence>
<keyword evidence="18" id="KW-0464">Manganese</keyword>
<evidence type="ECO:0000256" key="25">
    <source>
        <dbReference type="RuleBase" id="RU000304"/>
    </source>
</evidence>
<evidence type="ECO:0000256" key="19">
    <source>
        <dbReference type="ARBA" id="ARBA00023242"/>
    </source>
</evidence>
<organism evidence="28 29">
    <name type="scientific">Bemisia tabaci</name>
    <name type="common">Sweetpotato whitefly</name>
    <name type="synonym">Aleurodes tabaci</name>
    <dbReference type="NCBI Taxonomy" id="7038"/>
    <lineage>
        <taxon>Eukaryota</taxon>
        <taxon>Metazoa</taxon>
        <taxon>Ecdysozoa</taxon>
        <taxon>Arthropoda</taxon>
        <taxon>Hexapoda</taxon>
        <taxon>Insecta</taxon>
        <taxon>Pterygota</taxon>
        <taxon>Neoptera</taxon>
        <taxon>Paraneoptera</taxon>
        <taxon>Hemiptera</taxon>
        <taxon>Sternorrhyncha</taxon>
        <taxon>Aleyrodoidea</taxon>
        <taxon>Aleyrodidae</taxon>
        <taxon>Aleyrodinae</taxon>
        <taxon>Bemisia</taxon>
    </lineage>
</organism>
<evidence type="ECO:0000256" key="7">
    <source>
        <dbReference type="ARBA" id="ARBA00022490"/>
    </source>
</evidence>
<dbReference type="Gene3D" id="1.10.510.10">
    <property type="entry name" value="Transferase(Phosphotransferase) domain 1"/>
    <property type="match status" value="1"/>
</dbReference>
<dbReference type="FunFam" id="1.10.510.10:FF:000245">
    <property type="entry name" value="serine/threonine-protein kinase STK11"/>
    <property type="match status" value="1"/>
</dbReference>
<dbReference type="OrthoDB" id="68483at2759"/>
<keyword evidence="16 24" id="KW-0067">ATP-binding</keyword>
<feature type="binding site" evidence="24">
    <location>
        <position position="122"/>
    </location>
    <ligand>
        <name>ATP</name>
        <dbReference type="ChEBI" id="CHEBI:30616"/>
    </ligand>
</feature>
<dbReference type="Gene3D" id="3.30.200.20">
    <property type="entry name" value="Phosphorylase Kinase, domain 1"/>
    <property type="match status" value="1"/>
</dbReference>
<dbReference type="GO" id="GO:0035556">
    <property type="term" value="P:intracellular signal transduction"/>
    <property type="evidence" value="ECO:0007669"/>
    <property type="project" value="TreeGrafter"/>
</dbReference>
<keyword evidence="8 25" id="KW-0723">Serine/threonine-protein kinase</keyword>
<keyword evidence="20" id="KW-0131">Cell cycle</keyword>
<dbReference type="GO" id="GO:0046872">
    <property type="term" value="F:metal ion binding"/>
    <property type="evidence" value="ECO:0007669"/>
    <property type="project" value="UniProtKB-KW"/>
</dbReference>
<dbReference type="PROSITE" id="PS50011">
    <property type="entry name" value="PROTEIN_KINASE_DOM"/>
    <property type="match status" value="1"/>
</dbReference>
<comment type="catalytic activity">
    <reaction evidence="21">
        <text>L-threonyl-[protein] + ATP = O-phospho-L-threonyl-[protein] + ADP + H(+)</text>
        <dbReference type="Rhea" id="RHEA:46608"/>
        <dbReference type="Rhea" id="RHEA-COMP:11060"/>
        <dbReference type="Rhea" id="RHEA-COMP:11605"/>
        <dbReference type="ChEBI" id="CHEBI:15378"/>
        <dbReference type="ChEBI" id="CHEBI:30013"/>
        <dbReference type="ChEBI" id="CHEBI:30616"/>
        <dbReference type="ChEBI" id="CHEBI:61977"/>
        <dbReference type="ChEBI" id="CHEBI:456216"/>
        <dbReference type="EC" id="2.7.11.1"/>
    </reaction>
</comment>
<dbReference type="PANTHER" id="PTHR24346">
    <property type="entry name" value="MAP/MICROTUBULE AFFINITY-REGULATING KINASE"/>
    <property type="match status" value="1"/>
</dbReference>
<dbReference type="KEGG" id="btab:109036022"/>
<evidence type="ECO:0000256" key="21">
    <source>
        <dbReference type="ARBA" id="ARBA00047899"/>
    </source>
</evidence>
<feature type="region of interest" description="Disordered" evidence="26">
    <location>
        <begin position="1"/>
        <end position="24"/>
    </location>
</feature>
<evidence type="ECO:0000256" key="16">
    <source>
        <dbReference type="ARBA" id="ARBA00022840"/>
    </source>
</evidence>
<evidence type="ECO:0000256" key="26">
    <source>
        <dbReference type="SAM" id="MobiDB-lite"/>
    </source>
</evidence>
<evidence type="ECO:0000256" key="14">
    <source>
        <dbReference type="ARBA" id="ARBA00022763"/>
    </source>
</evidence>
<keyword evidence="11" id="KW-0053">Apoptosis</keyword>
<keyword evidence="10" id="KW-0808">Transferase</keyword>
<accession>A0A9P0EYB2</accession>
<dbReference type="Proteomes" id="UP001152759">
    <property type="component" value="Chromosome 1"/>
</dbReference>
<dbReference type="GO" id="GO:0005737">
    <property type="term" value="C:cytoplasm"/>
    <property type="evidence" value="ECO:0007669"/>
    <property type="project" value="UniProtKB-SubCell"/>
</dbReference>
<sequence length="491" mass="56131">MDSKMAIEECDPDEAKFSDSISYQQSDQRSVAGFPDEDGELGSLKNVHFNLESNGSNHNWLSYDDTMNFFHRVDSNQIIYRAKKKRCKMIGKYVMGNILGEGSYGKVKEMLDSELLFRRAVKILKRRKLRRIPNGEQNVQREIQLLRMLKHHNVIELVDVIVNEEKQKMYLIMEFCIGGLQDMLDNSPGKKLPDWQAHGYFTQLVDGLEYLHSKGIVHKDIKPGNLLLTSGQVLKISDFGVAEPLDLYSEDDTCRTSQGSPAFQPPEIANGWEKFPGFKVDIWSSGVTLYNLTTGKYPFEGDNVYRLFESIGQCNFQIPDSVSPTLKSLLEGMLQKQPADRFSIQQIRQNLWFIVNPPRIEPEVPVPNLRGQKDHKMTVLPYIIDYFDETKGSSDDFEEEVEYLMTEREYFVNQRRELSQEENDSTSEFDNEDGAICISAVEGDGDNELVANFNNKASISECVTNTTNQKPQWKRPISCLSVGKLSHCRPS</sequence>
<evidence type="ECO:0000256" key="15">
    <source>
        <dbReference type="ARBA" id="ARBA00022777"/>
    </source>
</evidence>
<keyword evidence="12" id="KW-0479">Metal-binding</keyword>
<comment type="similarity">
    <text evidence="5">Belongs to the protein kinase superfamily. CAMK Ser/Thr protein kinase family. LKB1 subfamily.</text>
</comment>
<dbReference type="GO" id="GO:0001558">
    <property type="term" value="P:regulation of cell growth"/>
    <property type="evidence" value="ECO:0007669"/>
    <property type="project" value="InterPro"/>
</dbReference>
<dbReference type="GO" id="GO:0006915">
    <property type="term" value="P:apoptotic process"/>
    <property type="evidence" value="ECO:0007669"/>
    <property type="project" value="UniProtKB-KW"/>
</dbReference>
<protein>
    <recommendedName>
        <fullName evidence="23">Serine/threonine-protein kinase STK11</fullName>
        <ecNumber evidence="6">2.7.11.1</ecNumber>
    </recommendedName>
</protein>
<gene>
    <name evidence="28" type="ORF">BEMITA_LOCUS1589</name>
</gene>
<evidence type="ECO:0000256" key="13">
    <source>
        <dbReference type="ARBA" id="ARBA00022741"/>
    </source>
</evidence>
<evidence type="ECO:0000256" key="3">
    <source>
        <dbReference type="ARBA" id="ARBA00004123"/>
    </source>
</evidence>
<dbReference type="SUPFAM" id="SSF56112">
    <property type="entry name" value="Protein kinase-like (PK-like)"/>
    <property type="match status" value="1"/>
</dbReference>
<keyword evidence="13 24" id="KW-0547">Nucleotide-binding</keyword>
<dbReference type="GO" id="GO:0042593">
    <property type="term" value="P:glucose homeostasis"/>
    <property type="evidence" value="ECO:0007669"/>
    <property type="project" value="InterPro"/>
</dbReference>
<keyword evidence="15" id="KW-0418">Kinase</keyword>
<evidence type="ECO:0000313" key="28">
    <source>
        <dbReference type="EMBL" id="CAH0381994.1"/>
    </source>
</evidence>
<dbReference type="GO" id="GO:0005634">
    <property type="term" value="C:nucleus"/>
    <property type="evidence" value="ECO:0007669"/>
    <property type="project" value="UniProtKB-SubCell"/>
</dbReference>
<evidence type="ECO:0000256" key="22">
    <source>
        <dbReference type="ARBA" id="ARBA00048679"/>
    </source>
</evidence>
<evidence type="ECO:0000256" key="17">
    <source>
        <dbReference type="ARBA" id="ARBA00022842"/>
    </source>
</evidence>
<dbReference type="PROSITE" id="PS00108">
    <property type="entry name" value="PROTEIN_KINASE_ST"/>
    <property type="match status" value="1"/>
</dbReference>
<evidence type="ECO:0000256" key="24">
    <source>
        <dbReference type="PROSITE-ProRule" id="PRU10141"/>
    </source>
</evidence>
<feature type="domain" description="Protein kinase" evidence="27">
    <location>
        <begin position="93"/>
        <end position="353"/>
    </location>
</feature>
<comment type="subcellular location">
    <subcellularLocation>
        <location evidence="4">Cytoplasm</location>
    </subcellularLocation>
    <subcellularLocation>
        <location evidence="3">Nucleus</location>
    </subcellularLocation>
</comment>
<dbReference type="InterPro" id="IPR008271">
    <property type="entry name" value="Ser/Thr_kinase_AS"/>
</dbReference>
<keyword evidence="17" id="KW-0460">Magnesium</keyword>
<evidence type="ECO:0000256" key="9">
    <source>
        <dbReference type="ARBA" id="ARBA00022553"/>
    </source>
</evidence>
<dbReference type="FunFam" id="3.30.200.20:FF:000235">
    <property type="entry name" value="serine/threonine-protein kinase STK11"/>
    <property type="match status" value="1"/>
</dbReference>
<keyword evidence="9" id="KW-0597">Phosphoprotein</keyword>
<dbReference type="PROSITE" id="PS00107">
    <property type="entry name" value="PROTEIN_KINASE_ATP"/>
    <property type="match status" value="1"/>
</dbReference>
<name>A0A9P0EYB2_BEMTA</name>
<dbReference type="GO" id="GO:0004674">
    <property type="term" value="F:protein serine/threonine kinase activity"/>
    <property type="evidence" value="ECO:0007669"/>
    <property type="project" value="UniProtKB-KW"/>
</dbReference>
<dbReference type="SMART" id="SM00220">
    <property type="entry name" value="S_TKc"/>
    <property type="match status" value="1"/>
</dbReference>
<evidence type="ECO:0000256" key="23">
    <source>
        <dbReference type="ARBA" id="ARBA00068788"/>
    </source>
</evidence>
<evidence type="ECO:0000256" key="2">
    <source>
        <dbReference type="ARBA" id="ARBA00001946"/>
    </source>
</evidence>
<evidence type="ECO:0000256" key="10">
    <source>
        <dbReference type="ARBA" id="ARBA00022679"/>
    </source>
</evidence>
<dbReference type="AlphaFoldDB" id="A0A9P0EYB2"/>
<evidence type="ECO:0000256" key="1">
    <source>
        <dbReference type="ARBA" id="ARBA00001936"/>
    </source>
</evidence>
<evidence type="ECO:0000256" key="20">
    <source>
        <dbReference type="ARBA" id="ARBA00023306"/>
    </source>
</evidence>
<evidence type="ECO:0000256" key="6">
    <source>
        <dbReference type="ARBA" id="ARBA00012513"/>
    </source>
</evidence>
<evidence type="ECO:0000313" key="29">
    <source>
        <dbReference type="Proteomes" id="UP001152759"/>
    </source>
</evidence>
<evidence type="ECO:0000256" key="4">
    <source>
        <dbReference type="ARBA" id="ARBA00004496"/>
    </source>
</evidence>
<feature type="compositionally biased region" description="Basic and acidic residues" evidence="26">
    <location>
        <begin position="1"/>
        <end position="17"/>
    </location>
</feature>
<keyword evidence="29" id="KW-1185">Reference proteome</keyword>
<evidence type="ECO:0000256" key="18">
    <source>
        <dbReference type="ARBA" id="ARBA00023211"/>
    </source>
</evidence>
<evidence type="ECO:0000256" key="12">
    <source>
        <dbReference type="ARBA" id="ARBA00022723"/>
    </source>
</evidence>
<keyword evidence="19" id="KW-0539">Nucleus</keyword>
<reference evidence="28" key="1">
    <citation type="submission" date="2021-12" db="EMBL/GenBank/DDBJ databases">
        <authorList>
            <person name="King R."/>
        </authorList>
    </citation>
    <scope>NUCLEOTIDE SEQUENCE</scope>
</reference>
<evidence type="ECO:0000259" key="27">
    <source>
        <dbReference type="PROSITE" id="PS50011"/>
    </source>
</evidence>
<dbReference type="GO" id="GO:0030010">
    <property type="term" value="P:establishment of cell polarity"/>
    <property type="evidence" value="ECO:0007669"/>
    <property type="project" value="InterPro"/>
</dbReference>
<dbReference type="GO" id="GO:0030295">
    <property type="term" value="F:protein kinase activator activity"/>
    <property type="evidence" value="ECO:0007669"/>
    <property type="project" value="InterPro"/>
</dbReference>
<dbReference type="InterPro" id="IPR039154">
    <property type="entry name" value="LKB1_c"/>
</dbReference>
<comment type="cofactor">
    <cofactor evidence="2">
        <name>Mg(2+)</name>
        <dbReference type="ChEBI" id="CHEBI:18420"/>
    </cofactor>
</comment>
<dbReference type="EC" id="2.7.11.1" evidence="6"/>
<evidence type="ECO:0000256" key="8">
    <source>
        <dbReference type="ARBA" id="ARBA00022527"/>
    </source>
</evidence>
<keyword evidence="7" id="KW-0963">Cytoplasm</keyword>
<dbReference type="InterPro" id="IPR011009">
    <property type="entry name" value="Kinase-like_dom_sf"/>
</dbReference>
<dbReference type="GO" id="GO:0005524">
    <property type="term" value="F:ATP binding"/>
    <property type="evidence" value="ECO:0007669"/>
    <property type="project" value="UniProtKB-UniRule"/>
</dbReference>
<dbReference type="InterPro" id="IPR017441">
    <property type="entry name" value="Protein_kinase_ATP_BS"/>
</dbReference>
<comment type="catalytic activity">
    <reaction evidence="22">
        <text>L-seryl-[protein] + ATP = O-phospho-L-seryl-[protein] + ADP + H(+)</text>
        <dbReference type="Rhea" id="RHEA:17989"/>
        <dbReference type="Rhea" id="RHEA-COMP:9863"/>
        <dbReference type="Rhea" id="RHEA-COMP:11604"/>
        <dbReference type="ChEBI" id="CHEBI:15378"/>
        <dbReference type="ChEBI" id="CHEBI:29999"/>
        <dbReference type="ChEBI" id="CHEBI:30616"/>
        <dbReference type="ChEBI" id="CHEBI:83421"/>
        <dbReference type="ChEBI" id="CHEBI:456216"/>
        <dbReference type="EC" id="2.7.11.1"/>
    </reaction>
</comment>
<dbReference type="Pfam" id="PF00069">
    <property type="entry name" value="Pkinase"/>
    <property type="match status" value="1"/>
</dbReference>